<dbReference type="PANTHER" id="PTHR30386">
    <property type="entry name" value="MEMBRANE FUSION SUBUNIT OF EMRAB-TOLC MULTIDRUG EFFLUX PUMP"/>
    <property type="match status" value="1"/>
</dbReference>
<keyword evidence="2" id="KW-0812">Transmembrane</keyword>
<feature type="coiled-coil region" evidence="1">
    <location>
        <begin position="207"/>
        <end position="241"/>
    </location>
</feature>
<evidence type="ECO:0000256" key="2">
    <source>
        <dbReference type="SAM" id="Phobius"/>
    </source>
</evidence>
<dbReference type="AlphaFoldDB" id="A0A7X8SMC2"/>
<feature type="transmembrane region" description="Helical" evidence="2">
    <location>
        <begin position="25"/>
        <end position="44"/>
    </location>
</feature>
<keyword evidence="2" id="KW-0472">Membrane</keyword>
<dbReference type="Gene3D" id="2.40.30.170">
    <property type="match status" value="1"/>
</dbReference>
<dbReference type="RefSeq" id="WP_168883605.1">
    <property type="nucleotide sequence ID" value="NZ_JABAIL010000005.1"/>
</dbReference>
<keyword evidence="2" id="KW-1133">Transmembrane helix</keyword>
<keyword evidence="5" id="KW-1185">Reference proteome</keyword>
<organism evidence="4 5">
    <name type="scientific">Flammeovirga agarivorans</name>
    <dbReference type="NCBI Taxonomy" id="2726742"/>
    <lineage>
        <taxon>Bacteria</taxon>
        <taxon>Pseudomonadati</taxon>
        <taxon>Bacteroidota</taxon>
        <taxon>Cytophagia</taxon>
        <taxon>Cytophagales</taxon>
        <taxon>Flammeovirgaceae</taxon>
        <taxon>Flammeovirga</taxon>
    </lineage>
</organism>
<evidence type="ECO:0000256" key="1">
    <source>
        <dbReference type="SAM" id="Coils"/>
    </source>
</evidence>
<dbReference type="PANTHER" id="PTHR30386:SF28">
    <property type="entry name" value="EXPORTED PROTEIN"/>
    <property type="match status" value="1"/>
</dbReference>
<dbReference type="InterPro" id="IPR050739">
    <property type="entry name" value="MFP"/>
</dbReference>
<name>A0A7X8SMC2_9BACT</name>
<dbReference type="Pfam" id="PF26002">
    <property type="entry name" value="Beta-barrel_AprE"/>
    <property type="match status" value="1"/>
</dbReference>
<accession>A0A7X8SMC2</accession>
<evidence type="ECO:0000313" key="4">
    <source>
        <dbReference type="EMBL" id="NLR92889.1"/>
    </source>
</evidence>
<dbReference type="Proteomes" id="UP000585050">
    <property type="component" value="Unassembled WGS sequence"/>
</dbReference>
<evidence type="ECO:0000313" key="5">
    <source>
        <dbReference type="Proteomes" id="UP000585050"/>
    </source>
</evidence>
<gene>
    <name evidence="4" type="ORF">HGP29_16875</name>
</gene>
<sequence length="395" mass="45933">MLLPKELIKVILPKYYTQLNKTSNAIYLTILSLVIVALGCLPIIKVPITIQSLGLIRPTQEKFGLKAPLTEKVSQLFVKDNTVISKGQILLVLDTTELSLKRDFALQHFKILEKQYKDLIHLCQVTKEVQELQELESLRTRNYLKKYEEFYNDVLLLQEELEISQKQLNRKKRLAQTQAIPEKEVENSKLIVRRNETKLTLRWKRAHSEWAIELDDHKIKLENLNSEIKQLNKQINKYYIRSTVTGVLQNFNGIHEGTMVFANQNIGEITPQSELIAECYVSPKDIGWLHNDMKSIMQIDAYNYNDWGTLEGKITQVYHDVTMLDDQPVFKVKCSFHKDFLSLSNGYKGYLKKGMTLQARFVVTQRSLFDLLYDQTDDWLNPSRHDATTNKVAKL</sequence>
<protein>
    <submittedName>
        <fullName evidence="4">HlyD family efflux transporter periplasmic adaptor subunit</fullName>
    </submittedName>
</protein>
<keyword evidence="1" id="KW-0175">Coiled coil</keyword>
<dbReference type="EMBL" id="JABAIL010000005">
    <property type="protein sequence ID" value="NLR92889.1"/>
    <property type="molecule type" value="Genomic_DNA"/>
</dbReference>
<dbReference type="InterPro" id="IPR058982">
    <property type="entry name" value="Beta-barrel_AprE"/>
</dbReference>
<dbReference type="PRINTS" id="PR01490">
    <property type="entry name" value="RTXTOXIND"/>
</dbReference>
<proteinExistence type="predicted"/>
<reference evidence="4 5" key="1">
    <citation type="submission" date="2020-04" db="EMBL/GenBank/DDBJ databases">
        <title>Flammeovirga sp. SR4, a novel species isolated from seawater.</title>
        <authorList>
            <person name="Wang X."/>
        </authorList>
    </citation>
    <scope>NUCLEOTIDE SEQUENCE [LARGE SCALE GENOMIC DNA]</scope>
    <source>
        <strain evidence="4 5">SR4</strain>
    </source>
</reference>
<evidence type="ECO:0000259" key="3">
    <source>
        <dbReference type="Pfam" id="PF26002"/>
    </source>
</evidence>
<feature type="domain" description="AprE-like beta-barrel" evidence="3">
    <location>
        <begin position="275"/>
        <end position="362"/>
    </location>
</feature>
<comment type="caution">
    <text evidence="4">The sequence shown here is derived from an EMBL/GenBank/DDBJ whole genome shotgun (WGS) entry which is preliminary data.</text>
</comment>